<dbReference type="KEGG" id="mgm:Mmc1_2479"/>
<dbReference type="PANTHER" id="PTHR40252">
    <property type="entry name" value="BLR0328 PROTEIN"/>
    <property type="match status" value="1"/>
</dbReference>
<dbReference type="SMART" id="SM00897">
    <property type="entry name" value="FIST"/>
    <property type="match status" value="1"/>
</dbReference>
<organism evidence="3 4">
    <name type="scientific">Magnetococcus marinus (strain ATCC BAA-1437 / JCM 17883 / MC-1)</name>
    <dbReference type="NCBI Taxonomy" id="156889"/>
    <lineage>
        <taxon>Bacteria</taxon>
        <taxon>Pseudomonadati</taxon>
        <taxon>Pseudomonadota</taxon>
        <taxon>Magnetococcia</taxon>
        <taxon>Magnetococcales</taxon>
        <taxon>Magnetococcaceae</taxon>
        <taxon>Magnetococcus</taxon>
    </lineage>
</organism>
<proteinExistence type="predicted"/>
<reference evidence="4" key="1">
    <citation type="journal article" date="2009" name="Appl. Environ. Microbiol.">
        <title>Complete genome sequence of the chemolithoautotrophic marine magnetotactic coccus strain MC-1.</title>
        <authorList>
            <person name="Schubbe S."/>
            <person name="Williams T.J."/>
            <person name="Xie G."/>
            <person name="Kiss H.E."/>
            <person name="Brettin T.S."/>
            <person name="Martinez D."/>
            <person name="Ross C.A."/>
            <person name="Schuler D."/>
            <person name="Cox B.L."/>
            <person name="Nealson K.H."/>
            <person name="Bazylinski D.A."/>
        </authorList>
    </citation>
    <scope>NUCLEOTIDE SEQUENCE [LARGE SCALE GENOMIC DNA]</scope>
    <source>
        <strain evidence="4">ATCC BAA-1437 / JCM 17883 / MC-1</strain>
    </source>
</reference>
<dbReference type="Pfam" id="PF10442">
    <property type="entry name" value="FIST_C"/>
    <property type="match status" value="1"/>
</dbReference>
<evidence type="ECO:0000313" key="3">
    <source>
        <dbReference type="EMBL" id="ABK44979.1"/>
    </source>
</evidence>
<dbReference type="HOGENOM" id="CLU_047108_1_1_5"/>
<dbReference type="AlphaFoldDB" id="A0LAI6"/>
<dbReference type="PANTHER" id="PTHR40252:SF2">
    <property type="entry name" value="BLR0328 PROTEIN"/>
    <property type="match status" value="1"/>
</dbReference>
<dbReference type="InterPro" id="IPR019494">
    <property type="entry name" value="FIST_C"/>
</dbReference>
<evidence type="ECO:0008006" key="5">
    <source>
        <dbReference type="Google" id="ProtNLM"/>
    </source>
</evidence>
<protein>
    <recommendedName>
        <fullName evidence="5">FIST domain containing protein</fullName>
    </recommendedName>
</protein>
<reference evidence="3 4" key="2">
    <citation type="journal article" date="2012" name="Int. J. Syst. Evol. Microbiol.">
        <title>Magnetococcus marinus gen. nov., sp. nov., a marine, magnetotactic bacterium that represents a novel lineage (Magnetococcaceae fam. nov.; Magnetococcales ord. nov.) at the base of the Alphaproteobacteria.</title>
        <authorList>
            <person name="Bazylinski D.A."/>
            <person name="Williams T.J."/>
            <person name="Lefevre C.T."/>
            <person name="Berg R.J."/>
            <person name="Zhang C.L."/>
            <person name="Bowser S.S."/>
            <person name="Dean A.J."/>
            <person name="Beveridge T.J."/>
        </authorList>
    </citation>
    <scope>NUCLEOTIDE SEQUENCE [LARGE SCALE GENOMIC DNA]</scope>
    <source>
        <strain evidence="4">ATCC BAA-1437 / JCM 17883 / MC-1</strain>
    </source>
</reference>
<evidence type="ECO:0000259" key="1">
    <source>
        <dbReference type="SMART" id="SM00897"/>
    </source>
</evidence>
<sequence length="379" mass="40800">MPKKRALQVKRGSSQARDPAQAVNELVEQIQQDGAVLTLLFVSPSYDKAALQTALEGVFGGVVVGCTTAGEITQAGFVEQSLTGVSLAGNALQAWAHVIQDLHHFNPAQAQQLGDLLHDALPNEAELDPDHAFALLLVDGLSMREEQLLALLHPHLDGIALVGGSAGDGLAFQESFVYAQGRWHHHAAVLTLVHCETPFMPFQWHHFKPTATRLIITACDPMGRRVTEINGLPASQAYATAVGVPEAALNSDIFSRHPTMLQMGGSHYVRAIQQANGDGSLTFYSAVERGLVLHLAQAADMVKHLEQQLHLMHAEMANPQLVLICDCILRRLEAKQKGVLPQLSQLLAHHPVIGFSTYGEQSGGIHINQTMTGIVLGGA</sequence>
<name>A0LAI6_MAGMM</name>
<dbReference type="RefSeq" id="WP_011714098.1">
    <property type="nucleotide sequence ID" value="NC_008576.1"/>
</dbReference>
<dbReference type="Pfam" id="PF08495">
    <property type="entry name" value="FIST"/>
    <property type="match status" value="1"/>
</dbReference>
<accession>A0LAI6</accession>
<dbReference type="InterPro" id="IPR013702">
    <property type="entry name" value="FIST_domain_N"/>
</dbReference>
<dbReference type="OrthoDB" id="9807948at2"/>
<dbReference type="eggNOG" id="COG3287">
    <property type="taxonomic scope" value="Bacteria"/>
</dbReference>
<dbReference type="SMART" id="SM01204">
    <property type="entry name" value="FIST_C"/>
    <property type="match status" value="1"/>
</dbReference>
<feature type="domain" description="FIST" evidence="1">
    <location>
        <begin position="34"/>
        <end position="233"/>
    </location>
</feature>
<evidence type="ECO:0000259" key="2">
    <source>
        <dbReference type="SMART" id="SM01204"/>
    </source>
</evidence>
<dbReference type="EMBL" id="CP000471">
    <property type="protein sequence ID" value="ABK44979.1"/>
    <property type="molecule type" value="Genomic_DNA"/>
</dbReference>
<gene>
    <name evidence="3" type="ordered locus">Mmc1_2479</name>
</gene>
<keyword evidence="4" id="KW-1185">Reference proteome</keyword>
<dbReference type="STRING" id="156889.Mmc1_2479"/>
<feature type="domain" description="FIST C-domain" evidence="2">
    <location>
        <begin position="234"/>
        <end position="364"/>
    </location>
</feature>
<evidence type="ECO:0000313" key="4">
    <source>
        <dbReference type="Proteomes" id="UP000002586"/>
    </source>
</evidence>
<dbReference type="Proteomes" id="UP000002586">
    <property type="component" value="Chromosome"/>
</dbReference>